<dbReference type="AlphaFoldDB" id="A0A1I9G5B2"/>
<evidence type="ECO:0000313" key="1">
    <source>
        <dbReference type="EMBL" id="CDQ01381.1"/>
    </source>
</evidence>
<name>A0A1I9G5B2_BRUMA</name>
<sequence>MKNCDKQALKLNEMKTVSKAHLRKWQGDIHFLLRNLKCFDEMPRNNLICKH</sequence>
<proteinExistence type="predicted"/>
<protein>
    <submittedName>
        <fullName evidence="1">Bm727</fullName>
    </submittedName>
</protein>
<organism evidence="1">
    <name type="scientific">Brugia malayi</name>
    <name type="common">Filarial nematode worm</name>
    <dbReference type="NCBI Taxonomy" id="6279"/>
    <lineage>
        <taxon>Eukaryota</taxon>
        <taxon>Metazoa</taxon>
        <taxon>Ecdysozoa</taxon>
        <taxon>Nematoda</taxon>
        <taxon>Chromadorea</taxon>
        <taxon>Rhabditida</taxon>
        <taxon>Spirurina</taxon>
        <taxon>Spiruromorpha</taxon>
        <taxon>Filarioidea</taxon>
        <taxon>Onchocercidae</taxon>
        <taxon>Brugia</taxon>
    </lineage>
</organism>
<dbReference type="EMBL" id="LN857057">
    <property type="protein sequence ID" value="CDQ01381.1"/>
    <property type="molecule type" value="Genomic_DNA"/>
</dbReference>
<gene>
    <name evidence="1" type="primary">Bm727</name>
    <name evidence="1" type="ORF">BM_Bm727</name>
</gene>
<reference evidence="1" key="1">
    <citation type="journal article" date="2007" name="Science">
        <title>Draft genome of the filarial nematode parasite Brugia malayi.</title>
        <authorList>
            <person name="Ghedin E."/>
            <person name="Wang S."/>
            <person name="Spiro D."/>
            <person name="Caler E."/>
            <person name="Zhao Q."/>
            <person name="Crabtree J."/>
            <person name="Allen J.E."/>
            <person name="Delcher A.L."/>
            <person name="Guiliano D.B."/>
            <person name="Miranda-Saavedra D."/>
            <person name="Angiuoli S.V."/>
            <person name="Creasy T."/>
            <person name="Amedeo P."/>
            <person name="Haas B."/>
            <person name="El-Sayed N.M."/>
            <person name="Wortman J.R."/>
            <person name="Feldblyum T."/>
            <person name="Tallon L."/>
            <person name="Schatz M."/>
            <person name="Shumway M."/>
            <person name="Koo H."/>
            <person name="Salzberg S.L."/>
            <person name="Schobel S."/>
            <person name="Pertea M."/>
            <person name="Pop M."/>
            <person name="White O."/>
            <person name="Barton G.J."/>
            <person name="Carlow C.K."/>
            <person name="Crawford M.J."/>
            <person name="Daub J."/>
            <person name="Dimmic M.W."/>
            <person name="Estes C.F."/>
            <person name="Foster J.M."/>
            <person name="Ganatra M."/>
            <person name="Gregory W.F."/>
            <person name="Johnson N.M."/>
            <person name="Jin J."/>
            <person name="Komuniecki R."/>
            <person name="Korf I."/>
            <person name="Kumar S."/>
            <person name="Laney S."/>
            <person name="Li B.W."/>
            <person name="Li W."/>
            <person name="Lindblom T.H."/>
            <person name="Lustigman S."/>
            <person name="Ma D."/>
            <person name="Maina C.V."/>
            <person name="Martin D.M."/>
            <person name="McCarter J.P."/>
            <person name="McReynolds L."/>
            <person name="Mitreva M."/>
            <person name="Nutman T.B."/>
            <person name="Parkinson J."/>
            <person name="Peregrin-Alvarez J.M."/>
            <person name="Poole C."/>
            <person name="Ren Q."/>
            <person name="Saunders L."/>
            <person name="Sluder A.E."/>
            <person name="Smith K."/>
            <person name="Stanke M."/>
            <person name="Unnasch T.R."/>
            <person name="Ware J."/>
            <person name="Wei A.D."/>
            <person name="Weil G."/>
            <person name="Williams D.J."/>
            <person name="Zhang Y."/>
            <person name="Williams S.A."/>
            <person name="Fraser-Liggett C."/>
            <person name="Slatko B."/>
            <person name="Blaxter M.L."/>
            <person name="Scott A.L."/>
        </authorList>
    </citation>
    <scope>NUCLEOTIDE SEQUENCE</scope>
    <source>
        <strain evidence="1">FR3</strain>
    </source>
</reference>
<accession>A0A1I9G5B2</accession>
<reference evidence="1" key="2">
    <citation type="submission" date="2012-12" db="EMBL/GenBank/DDBJ databases">
        <authorList>
            <consortium name="WormBase Consortium"/>
            <person name="Ghedin E."/>
            <person name="Paulini M."/>
        </authorList>
    </citation>
    <scope>NUCLEOTIDE SEQUENCE</scope>
    <source>
        <strain evidence="1">FR3</strain>
    </source>
</reference>